<reference evidence="8 9" key="1">
    <citation type="submission" date="2018-11" db="EMBL/GenBank/DDBJ databases">
        <title>Parancylomarina longa gen. nov., sp. nov., isolated from sediments of southern Okinawa.</title>
        <authorList>
            <person name="Fu T."/>
        </authorList>
    </citation>
    <scope>NUCLEOTIDE SEQUENCE [LARGE SCALE GENOMIC DNA]</scope>
    <source>
        <strain evidence="8 9">T3-2 S1-C</strain>
    </source>
</reference>
<protein>
    <submittedName>
        <fullName evidence="8">TolC family protein</fullName>
    </submittedName>
</protein>
<keyword evidence="3" id="KW-0813">Transport</keyword>
<evidence type="ECO:0000256" key="3">
    <source>
        <dbReference type="ARBA" id="ARBA00022448"/>
    </source>
</evidence>
<keyword evidence="5" id="KW-0812">Transmembrane</keyword>
<dbReference type="OrthoDB" id="976750at2"/>
<dbReference type="EMBL" id="RJJX01000002">
    <property type="protein sequence ID" value="RUT79571.1"/>
    <property type="molecule type" value="Genomic_DNA"/>
</dbReference>
<dbReference type="Gene3D" id="1.20.1600.10">
    <property type="entry name" value="Outer membrane efflux proteins (OEP)"/>
    <property type="match status" value="1"/>
</dbReference>
<evidence type="ECO:0000256" key="6">
    <source>
        <dbReference type="ARBA" id="ARBA00023136"/>
    </source>
</evidence>
<evidence type="ECO:0000256" key="7">
    <source>
        <dbReference type="ARBA" id="ARBA00023237"/>
    </source>
</evidence>
<evidence type="ECO:0000313" key="8">
    <source>
        <dbReference type="EMBL" id="RUT79571.1"/>
    </source>
</evidence>
<evidence type="ECO:0000256" key="1">
    <source>
        <dbReference type="ARBA" id="ARBA00004442"/>
    </source>
</evidence>
<keyword evidence="9" id="KW-1185">Reference proteome</keyword>
<keyword evidence="6" id="KW-0472">Membrane</keyword>
<evidence type="ECO:0000256" key="2">
    <source>
        <dbReference type="ARBA" id="ARBA00007613"/>
    </source>
</evidence>
<sequence>MRTYFLKYRSVTLLIALLFFTQKGWTQEAELSLEQCQQEVQQNFPIVKAKQLLEQSSSLNLENLKTGYLPQMYANGKASYQSDVTGISLPGIDAPKAPKDQYSLNVDVEQLIYNGGRIKSQMKLEKMASAVAVQNIEVQMYQLREKVNTAYFSILLIRKNRNLLNEKVKTIQARLDLVKSAVASGSLLLANQKILESEMLLIDQQMQELAAAESSAFGVLSQLMGRELKVDMQLKEMPIEETEINNSSLRSRPEYQWYDKQKLLLDEQINLTHKNRLPSIKGFGQMGYGNPGYNQLTDRFDTYYMIGAKLSWNIFDWKTSRRKQKNYSLQKDLVTTQEQSFVRSQNIELEQEANNISKFKILLVKDDAIIELQEDISKSSASQLDHGVITSSDYLDDLNKEIQAKLNREYHLVQLQQSVAEYKRIKGLALKK</sequence>
<gene>
    <name evidence="8" type="ORF">DLK05_02450</name>
</gene>
<dbReference type="GO" id="GO:0015288">
    <property type="term" value="F:porin activity"/>
    <property type="evidence" value="ECO:0007669"/>
    <property type="project" value="TreeGrafter"/>
</dbReference>
<comment type="similarity">
    <text evidence="2">Belongs to the outer membrane factor (OMF) (TC 1.B.17) family.</text>
</comment>
<dbReference type="PANTHER" id="PTHR30026:SF20">
    <property type="entry name" value="OUTER MEMBRANE PROTEIN TOLC"/>
    <property type="match status" value="1"/>
</dbReference>
<comment type="subcellular location">
    <subcellularLocation>
        <location evidence="1">Cell outer membrane</location>
    </subcellularLocation>
</comment>
<accession>A0A434AYC8</accession>
<dbReference type="InterPro" id="IPR051906">
    <property type="entry name" value="TolC-like"/>
</dbReference>
<organism evidence="8 9">
    <name type="scientific">Ancylomarina longa</name>
    <dbReference type="NCBI Taxonomy" id="2487017"/>
    <lineage>
        <taxon>Bacteria</taxon>
        <taxon>Pseudomonadati</taxon>
        <taxon>Bacteroidota</taxon>
        <taxon>Bacteroidia</taxon>
        <taxon>Marinilabiliales</taxon>
        <taxon>Marinifilaceae</taxon>
        <taxon>Ancylomarina</taxon>
    </lineage>
</organism>
<keyword evidence="4" id="KW-1134">Transmembrane beta strand</keyword>
<dbReference type="InterPro" id="IPR003423">
    <property type="entry name" value="OMP_efflux"/>
</dbReference>
<evidence type="ECO:0000256" key="5">
    <source>
        <dbReference type="ARBA" id="ARBA00022692"/>
    </source>
</evidence>
<evidence type="ECO:0000313" key="9">
    <source>
        <dbReference type="Proteomes" id="UP000282985"/>
    </source>
</evidence>
<dbReference type="Pfam" id="PF02321">
    <property type="entry name" value="OEP"/>
    <property type="match status" value="1"/>
</dbReference>
<comment type="caution">
    <text evidence="8">The sequence shown here is derived from an EMBL/GenBank/DDBJ whole genome shotgun (WGS) entry which is preliminary data.</text>
</comment>
<dbReference type="GO" id="GO:0015562">
    <property type="term" value="F:efflux transmembrane transporter activity"/>
    <property type="evidence" value="ECO:0007669"/>
    <property type="project" value="InterPro"/>
</dbReference>
<dbReference type="Proteomes" id="UP000282985">
    <property type="component" value="Unassembled WGS sequence"/>
</dbReference>
<dbReference type="GO" id="GO:1990281">
    <property type="term" value="C:efflux pump complex"/>
    <property type="evidence" value="ECO:0007669"/>
    <property type="project" value="TreeGrafter"/>
</dbReference>
<dbReference type="RefSeq" id="WP_127342392.1">
    <property type="nucleotide sequence ID" value="NZ_RJJX01000002.1"/>
</dbReference>
<dbReference type="SUPFAM" id="SSF56954">
    <property type="entry name" value="Outer membrane efflux proteins (OEP)"/>
    <property type="match status" value="1"/>
</dbReference>
<dbReference type="PANTHER" id="PTHR30026">
    <property type="entry name" value="OUTER MEMBRANE PROTEIN TOLC"/>
    <property type="match status" value="1"/>
</dbReference>
<keyword evidence="7" id="KW-0998">Cell outer membrane</keyword>
<dbReference type="AlphaFoldDB" id="A0A434AYC8"/>
<name>A0A434AYC8_9BACT</name>
<proteinExistence type="inferred from homology"/>
<dbReference type="GO" id="GO:0009279">
    <property type="term" value="C:cell outer membrane"/>
    <property type="evidence" value="ECO:0007669"/>
    <property type="project" value="UniProtKB-SubCell"/>
</dbReference>
<evidence type="ECO:0000256" key="4">
    <source>
        <dbReference type="ARBA" id="ARBA00022452"/>
    </source>
</evidence>